<evidence type="ECO:0000313" key="1">
    <source>
        <dbReference type="EMBL" id="MEX1668663.1"/>
    </source>
</evidence>
<dbReference type="RefSeq" id="WP_368380951.1">
    <property type="nucleotide sequence ID" value="NZ_JBFRYA010000005.1"/>
</dbReference>
<gene>
    <name evidence="1" type="ORF">AB4876_07055</name>
</gene>
<name>A0ABV3U411_9GAMM</name>
<protein>
    <submittedName>
        <fullName evidence="1">Uncharacterized protein</fullName>
    </submittedName>
</protein>
<proteinExistence type="predicted"/>
<sequence>MFEELKNWEMLSQVWFVHDYVQLIFHDGHKINICNPFSVESDGKVYRQRQPEYADKLVSLIGSRIAKAEYLEQSFFRLVFDCGSIFEVDLTKDASPYPEAFELSLSTGHVIEFNA</sequence>
<dbReference type="EMBL" id="JBFRYA010000005">
    <property type="protein sequence ID" value="MEX1668663.1"/>
    <property type="molecule type" value="Genomic_DNA"/>
</dbReference>
<reference evidence="1 2" key="1">
    <citation type="journal article" date="2011" name="Int. J. Syst. Evol. Microbiol.">
        <title>Zhongshania antarctica gen. nov., sp. nov. and Zhongshania guokunii sp. nov., gammaproteobacteria respectively isolated from coastal attached (fast) ice and surface seawater of the Antarctic.</title>
        <authorList>
            <person name="Li H.J."/>
            <person name="Zhang X.Y."/>
            <person name="Chen C.X."/>
            <person name="Zhang Y.J."/>
            <person name="Gao Z.M."/>
            <person name="Yu Y."/>
            <person name="Chen X.L."/>
            <person name="Chen B."/>
            <person name="Zhang Y.Z."/>
        </authorList>
    </citation>
    <scope>NUCLEOTIDE SEQUENCE [LARGE SCALE GENOMIC DNA]</scope>
    <source>
        <strain evidence="1 2">ZS6-22T</strain>
    </source>
</reference>
<keyword evidence="2" id="KW-1185">Reference proteome</keyword>
<comment type="caution">
    <text evidence="1">The sequence shown here is derived from an EMBL/GenBank/DDBJ whole genome shotgun (WGS) entry which is preliminary data.</text>
</comment>
<organism evidence="1 2">
    <name type="scientific">Zhongshania guokunii</name>
    <dbReference type="NCBI Taxonomy" id="641783"/>
    <lineage>
        <taxon>Bacteria</taxon>
        <taxon>Pseudomonadati</taxon>
        <taxon>Pseudomonadota</taxon>
        <taxon>Gammaproteobacteria</taxon>
        <taxon>Cellvibrionales</taxon>
        <taxon>Spongiibacteraceae</taxon>
        <taxon>Zhongshania</taxon>
    </lineage>
</organism>
<evidence type="ECO:0000313" key="2">
    <source>
        <dbReference type="Proteomes" id="UP001557485"/>
    </source>
</evidence>
<accession>A0ABV3U411</accession>
<dbReference type="Proteomes" id="UP001557485">
    <property type="component" value="Unassembled WGS sequence"/>
</dbReference>